<evidence type="ECO:0008006" key="4">
    <source>
        <dbReference type="Google" id="ProtNLM"/>
    </source>
</evidence>
<dbReference type="OrthoDB" id="514070at2759"/>
<dbReference type="EMBL" id="MU003769">
    <property type="protein sequence ID" value="KAF2725096.1"/>
    <property type="molecule type" value="Genomic_DNA"/>
</dbReference>
<keyword evidence="3" id="KW-1185">Reference proteome</keyword>
<sequence length="381" mass="41257">MSAAAGLQTLLRFLSQDAKVPLATAIGKAKELQTADLDKVDSLAKASIDDIRSIFTDDKIAKQIQSAARRVSKKRAAGGEDSKTSPKKQRKETGGLFSVDEKTPVEIEEALTLPTSDAKCEELEAVTLITNRAPLVLAMAVTLLKYTMSHQPLSSRLSLAQAYVGVSSRSKAVSIGLESGKSAEEEGFGEGQPIITVMGRNLRVLKRWGYEWRQAPPSTQETLKADDDVKEQQEVSGEEPAVWALDLEALKKSNRSIPADANIARGSQSGLPIYTPQSARAYLLKSFESASTPGGAVAITPQKKLSAAEKIAGKERNLGLLLRALDLLFESWADTLDASELDRRANGWYFKIRPQVESGVAGWGGRNELKLANILALRRTP</sequence>
<gene>
    <name evidence="2" type="ORF">K431DRAFT_216397</name>
</gene>
<protein>
    <recommendedName>
        <fullName evidence="4">Impact N-terminal domain-containing protein</fullName>
    </recommendedName>
</protein>
<dbReference type="AlphaFoldDB" id="A0A9P4QHQ6"/>
<organism evidence="2 3">
    <name type="scientific">Polychaeton citri CBS 116435</name>
    <dbReference type="NCBI Taxonomy" id="1314669"/>
    <lineage>
        <taxon>Eukaryota</taxon>
        <taxon>Fungi</taxon>
        <taxon>Dikarya</taxon>
        <taxon>Ascomycota</taxon>
        <taxon>Pezizomycotina</taxon>
        <taxon>Dothideomycetes</taxon>
        <taxon>Dothideomycetidae</taxon>
        <taxon>Capnodiales</taxon>
        <taxon>Capnodiaceae</taxon>
        <taxon>Polychaeton</taxon>
    </lineage>
</organism>
<accession>A0A9P4QHQ6</accession>
<evidence type="ECO:0000313" key="3">
    <source>
        <dbReference type="Proteomes" id="UP000799441"/>
    </source>
</evidence>
<comment type="caution">
    <text evidence="2">The sequence shown here is derived from an EMBL/GenBank/DDBJ whole genome shotgun (WGS) entry which is preliminary data.</text>
</comment>
<reference evidence="2" key="1">
    <citation type="journal article" date="2020" name="Stud. Mycol.">
        <title>101 Dothideomycetes genomes: a test case for predicting lifestyles and emergence of pathogens.</title>
        <authorList>
            <person name="Haridas S."/>
            <person name="Albert R."/>
            <person name="Binder M."/>
            <person name="Bloem J."/>
            <person name="Labutti K."/>
            <person name="Salamov A."/>
            <person name="Andreopoulos B."/>
            <person name="Baker S."/>
            <person name="Barry K."/>
            <person name="Bills G."/>
            <person name="Bluhm B."/>
            <person name="Cannon C."/>
            <person name="Castanera R."/>
            <person name="Culley D."/>
            <person name="Daum C."/>
            <person name="Ezra D."/>
            <person name="Gonzalez J."/>
            <person name="Henrissat B."/>
            <person name="Kuo A."/>
            <person name="Liang C."/>
            <person name="Lipzen A."/>
            <person name="Lutzoni F."/>
            <person name="Magnuson J."/>
            <person name="Mondo S."/>
            <person name="Nolan M."/>
            <person name="Ohm R."/>
            <person name="Pangilinan J."/>
            <person name="Park H.-J."/>
            <person name="Ramirez L."/>
            <person name="Alfaro M."/>
            <person name="Sun H."/>
            <person name="Tritt A."/>
            <person name="Yoshinaga Y."/>
            <person name="Zwiers L.-H."/>
            <person name="Turgeon B."/>
            <person name="Goodwin S."/>
            <person name="Spatafora J."/>
            <person name="Crous P."/>
            <person name="Grigoriev I."/>
        </authorList>
    </citation>
    <scope>NUCLEOTIDE SEQUENCE</scope>
    <source>
        <strain evidence="2">CBS 116435</strain>
    </source>
</reference>
<feature type="region of interest" description="Disordered" evidence="1">
    <location>
        <begin position="69"/>
        <end position="97"/>
    </location>
</feature>
<name>A0A9P4QHQ6_9PEZI</name>
<proteinExistence type="predicted"/>
<dbReference type="Proteomes" id="UP000799441">
    <property type="component" value="Unassembled WGS sequence"/>
</dbReference>
<evidence type="ECO:0000256" key="1">
    <source>
        <dbReference type="SAM" id="MobiDB-lite"/>
    </source>
</evidence>
<evidence type="ECO:0000313" key="2">
    <source>
        <dbReference type="EMBL" id="KAF2725096.1"/>
    </source>
</evidence>